<organism evidence="13 14">
    <name type="scientific">Rattus norvegicus</name>
    <name type="common">Rat</name>
    <dbReference type="NCBI Taxonomy" id="10116"/>
    <lineage>
        <taxon>Eukaryota</taxon>
        <taxon>Metazoa</taxon>
        <taxon>Chordata</taxon>
        <taxon>Craniata</taxon>
        <taxon>Vertebrata</taxon>
        <taxon>Euteleostomi</taxon>
        <taxon>Mammalia</taxon>
        <taxon>Eutheria</taxon>
        <taxon>Euarchontoglires</taxon>
        <taxon>Glires</taxon>
        <taxon>Rodentia</taxon>
        <taxon>Myomorpha</taxon>
        <taxon>Muroidea</taxon>
        <taxon>Muridae</taxon>
        <taxon>Murinae</taxon>
        <taxon>Rattus</taxon>
    </lineage>
</organism>
<dbReference type="InterPro" id="IPR001163">
    <property type="entry name" value="Sm_dom_euk/arc"/>
</dbReference>
<dbReference type="InterPro" id="IPR010920">
    <property type="entry name" value="LSM_dom_sf"/>
</dbReference>
<comment type="function">
    <text evidence="11">Plays a role in pre-mRNA splicing as a core component of the spliceosomal U1, U2, U4 and U5 small nuclear ribonucleoproteins (snRNPs), the building blocks of the spliceosome. Component of both the pre-catalytic spliceosome B complex and activated spliceosome C complexes. As a component of the minor spliceosome, involved in the splicing of U12-type introns in pre-mRNAs. As part of the U7 snRNP it is involved in histone pre-mRNA 3'-end processing.</text>
</comment>
<dbReference type="PROSITE" id="PS52002">
    <property type="entry name" value="SM"/>
    <property type="match status" value="1"/>
</dbReference>
<accession>A0ABK0L1P4</accession>
<evidence type="ECO:0000256" key="4">
    <source>
        <dbReference type="ARBA" id="ARBA00022490"/>
    </source>
</evidence>
<evidence type="ECO:0000256" key="8">
    <source>
        <dbReference type="ARBA" id="ARBA00023242"/>
    </source>
</evidence>
<name>A0ABK0L1P4_RAT</name>
<evidence type="ECO:0000256" key="2">
    <source>
        <dbReference type="ARBA" id="ARBA00008146"/>
    </source>
</evidence>
<dbReference type="InterPro" id="IPR034099">
    <property type="entry name" value="SmD3"/>
</dbReference>
<protein>
    <recommendedName>
        <fullName evidence="3 11">Small nuclear ribonucleoprotein Sm D3</fullName>
        <shortName evidence="11">Sm-D3</shortName>
    </recommendedName>
    <alternativeName>
        <fullName evidence="10 11">snRNP core protein D3</fullName>
    </alternativeName>
</protein>
<dbReference type="Gene3D" id="2.30.30.100">
    <property type="match status" value="1"/>
</dbReference>
<dbReference type="Pfam" id="PF01423">
    <property type="entry name" value="LSM"/>
    <property type="match status" value="1"/>
</dbReference>
<dbReference type="CDD" id="cd01721">
    <property type="entry name" value="Sm_D3"/>
    <property type="match status" value="1"/>
</dbReference>
<gene>
    <name evidence="13" type="primary">Snrpd3</name>
    <name evidence="11" type="synonym">SNRPD3</name>
</gene>
<evidence type="ECO:0000259" key="12">
    <source>
        <dbReference type="PROSITE" id="PS52002"/>
    </source>
</evidence>
<keyword evidence="9 11" id="KW-0687">Ribonucleoprotein</keyword>
<dbReference type="RGD" id="1597573">
    <property type="gene designation" value="Snrpd3"/>
</dbReference>
<keyword evidence="14" id="KW-1185">Reference proteome</keyword>
<dbReference type="SMART" id="SM00651">
    <property type="entry name" value="Sm"/>
    <property type="match status" value="1"/>
</dbReference>
<evidence type="ECO:0000256" key="3">
    <source>
        <dbReference type="ARBA" id="ARBA00020160"/>
    </source>
</evidence>
<dbReference type="InterPro" id="IPR027141">
    <property type="entry name" value="LSm4/Sm_D1/D3"/>
</dbReference>
<evidence type="ECO:0000313" key="14">
    <source>
        <dbReference type="Proteomes" id="UP000002494"/>
    </source>
</evidence>
<comment type="similarity">
    <text evidence="2 11">Belongs to the snRNP core protein family.</text>
</comment>
<dbReference type="Proteomes" id="UP000002494">
    <property type="component" value="Chromosome 20"/>
</dbReference>
<reference evidence="13" key="1">
    <citation type="submission" date="2024-01" db="EMBL/GenBank/DDBJ databases">
        <title>GRCr8: a new rat reference genome assembly contstructed from accurate long reads and long range scaffolding.</title>
        <authorList>
            <person name="Doris P.A."/>
            <person name="Kalbfleisch T."/>
            <person name="Li K."/>
            <person name="Howe K."/>
            <person name="Wood J."/>
        </authorList>
    </citation>
    <scope>NUCLEOTIDE SEQUENCE [LARGE SCALE GENOMIC DNA]</scope>
    <source>
        <strain evidence="13">Brown Norway</strain>
    </source>
</reference>
<keyword evidence="8 11" id="KW-0539">Nucleus</keyword>
<evidence type="ECO:0000256" key="10">
    <source>
        <dbReference type="ARBA" id="ARBA00033126"/>
    </source>
</evidence>
<evidence type="ECO:0000256" key="5">
    <source>
        <dbReference type="ARBA" id="ARBA00022664"/>
    </source>
</evidence>
<dbReference type="GeneTree" id="ENSGT00610000086153"/>
<evidence type="ECO:0000313" key="13">
    <source>
        <dbReference type="Ensembl" id="ENSRNOP00000102246.1"/>
    </source>
</evidence>
<evidence type="ECO:0000256" key="1">
    <source>
        <dbReference type="ARBA" id="ARBA00004123"/>
    </source>
</evidence>
<reference evidence="13" key="3">
    <citation type="submission" date="2025-09" db="UniProtKB">
        <authorList>
            <consortium name="Ensembl"/>
        </authorList>
    </citation>
    <scope>IDENTIFICATION</scope>
    <source>
        <strain evidence="13">Brown Norway</strain>
    </source>
</reference>
<keyword evidence="4 11" id="KW-0963">Cytoplasm</keyword>
<proteinExistence type="evidence at protein level"/>
<evidence type="ECO:0000256" key="7">
    <source>
        <dbReference type="ARBA" id="ARBA00023187"/>
    </source>
</evidence>
<keyword evidence="5 11" id="KW-0507">mRNA processing</keyword>
<evidence type="ECO:0000256" key="11">
    <source>
        <dbReference type="RuleBase" id="RU365050"/>
    </source>
</evidence>
<dbReference type="PANTHER" id="PTHR23338">
    <property type="entry name" value="SMALL NUCLEAR RIBONUCLEOPROTEIN SM"/>
    <property type="match status" value="1"/>
</dbReference>
<reference evidence="13" key="2">
    <citation type="submission" date="2025-08" db="UniProtKB">
        <authorList>
            <consortium name="Ensembl"/>
        </authorList>
    </citation>
    <scope>IDENTIFICATION</scope>
    <source>
        <strain evidence="13">Brown Norway</strain>
    </source>
</reference>
<dbReference type="SUPFAM" id="SSF50182">
    <property type="entry name" value="Sm-like ribonucleoproteins"/>
    <property type="match status" value="1"/>
</dbReference>
<evidence type="ECO:0000256" key="9">
    <source>
        <dbReference type="ARBA" id="ARBA00023274"/>
    </source>
</evidence>
<comment type="subcellular location">
    <subcellularLocation>
        <location evidence="11">Cytoplasm</location>
        <location evidence="11">Cytosol</location>
    </subcellularLocation>
    <subcellularLocation>
        <location evidence="1 11">Nucleus</location>
    </subcellularLocation>
    <text evidence="11">SMN-mediated assembly into core snRNPs occurs in the cytosol before SMN-mediated transport to the nucleus to be included in spliceosomes.</text>
</comment>
<dbReference type="InterPro" id="IPR047575">
    <property type="entry name" value="Sm"/>
</dbReference>
<sequence>MTRVAQGAHGPGLELIAAAISAGRRARPVSVEFLRRRRRGHRGSDPGRRWRGRLKPRLIPSRKSPAKMSIGVPIKVLHEAEGHIVTCETNTGEVYRGKLIEAEDNMNCQMSNITVTYRDGRVAQLEQVYIRGSKIRFLILPDMLKNAPMLKSMKNKNQGSGAGRGKAAILKAQVAARGRGRGMGRGNIFQKRR</sequence>
<keyword evidence="6" id="KW-0747">Spliceosome</keyword>
<feature type="domain" description="Sm" evidence="12">
    <location>
        <begin position="72"/>
        <end position="144"/>
    </location>
</feature>
<keyword evidence="7 11" id="KW-0508">mRNA splicing</keyword>
<evidence type="ECO:0007829" key="15">
    <source>
        <dbReference type="PeptideAtlas" id="A0ABK0L1P4"/>
    </source>
</evidence>
<evidence type="ECO:0000256" key="6">
    <source>
        <dbReference type="ARBA" id="ARBA00022728"/>
    </source>
</evidence>
<keyword evidence="15" id="KW-1267">Proteomics identification</keyword>
<dbReference type="Ensembl" id="ENSRNOT00000150056.1">
    <property type="protein sequence ID" value="ENSRNOP00000102246.1"/>
    <property type="gene ID" value="ENSRNOG00000050410.5"/>
</dbReference>